<protein>
    <submittedName>
        <fullName evidence="4">Uncharacterized protein</fullName>
    </submittedName>
</protein>
<dbReference type="STRING" id="4529.A0A0E0P532"/>
<proteinExistence type="predicted"/>
<keyword evidence="2" id="KW-0812">Transmembrane</keyword>
<reference evidence="4" key="2">
    <citation type="submission" date="2015-06" db="UniProtKB">
        <authorList>
            <consortium name="EnsemblPlants"/>
        </authorList>
    </citation>
    <scope>IDENTIFICATION</scope>
</reference>
<reference evidence="5" key="1">
    <citation type="submission" date="2013-06" db="EMBL/GenBank/DDBJ databases">
        <authorList>
            <person name="Zhao Q."/>
        </authorList>
    </citation>
    <scope>NUCLEOTIDE SEQUENCE</scope>
    <source>
        <strain evidence="5">cv. W1943</strain>
    </source>
</reference>
<dbReference type="Gene3D" id="1.50.40.10">
    <property type="entry name" value="Mitochondrial carrier domain"/>
    <property type="match status" value="1"/>
</dbReference>
<sequence length="177" mass="19151">MVECAVAQVERLALESAGGRWRSVKGRDNCYVTWQFAAAEAEEAAAAGKKRQGRKIKGGGLLALRKVRVKIGNPQLRQLTIRTHLMVGSCGAGSMAEVFHWIIRTEGWTGLFHDNAVNVLHVAPSKAIEKCLTPEDGELAKIPIPVPLVAGVAPTLCTYPMELVNSPQPSPSRTLRC</sequence>
<keyword evidence="3" id="KW-0472">Membrane</keyword>
<evidence type="ECO:0000256" key="3">
    <source>
        <dbReference type="ARBA" id="ARBA00023136"/>
    </source>
</evidence>
<evidence type="ECO:0000256" key="1">
    <source>
        <dbReference type="ARBA" id="ARBA00004370"/>
    </source>
</evidence>
<accession>A0A0E0P532</accession>
<dbReference type="AlphaFoldDB" id="A0A0E0P532"/>
<dbReference type="HOGENOM" id="CLU_1520257_0_0_1"/>
<keyword evidence="5" id="KW-1185">Reference proteome</keyword>
<dbReference type="Gramene" id="ORUFI04G02410.1">
    <property type="protein sequence ID" value="ORUFI04G02410.1"/>
    <property type="gene ID" value="ORUFI04G02410"/>
</dbReference>
<evidence type="ECO:0000313" key="5">
    <source>
        <dbReference type="Proteomes" id="UP000008022"/>
    </source>
</evidence>
<dbReference type="GO" id="GO:0016020">
    <property type="term" value="C:membrane"/>
    <property type="evidence" value="ECO:0007669"/>
    <property type="project" value="UniProtKB-SubCell"/>
</dbReference>
<dbReference type="Proteomes" id="UP000008022">
    <property type="component" value="Unassembled WGS sequence"/>
</dbReference>
<dbReference type="eggNOG" id="KOG0752">
    <property type="taxonomic scope" value="Eukaryota"/>
</dbReference>
<organism evidence="4 5">
    <name type="scientific">Oryza rufipogon</name>
    <name type="common">Brownbeard rice</name>
    <name type="synonym">Asian wild rice</name>
    <dbReference type="NCBI Taxonomy" id="4529"/>
    <lineage>
        <taxon>Eukaryota</taxon>
        <taxon>Viridiplantae</taxon>
        <taxon>Streptophyta</taxon>
        <taxon>Embryophyta</taxon>
        <taxon>Tracheophyta</taxon>
        <taxon>Spermatophyta</taxon>
        <taxon>Magnoliopsida</taxon>
        <taxon>Liliopsida</taxon>
        <taxon>Poales</taxon>
        <taxon>Poaceae</taxon>
        <taxon>BOP clade</taxon>
        <taxon>Oryzoideae</taxon>
        <taxon>Oryzeae</taxon>
        <taxon>Oryzinae</taxon>
        <taxon>Oryza</taxon>
    </lineage>
</organism>
<dbReference type="InterPro" id="IPR023395">
    <property type="entry name" value="MCP_dom_sf"/>
</dbReference>
<evidence type="ECO:0000256" key="2">
    <source>
        <dbReference type="ARBA" id="ARBA00022692"/>
    </source>
</evidence>
<dbReference type="EnsemblPlants" id="ORUFI04G02410.1">
    <property type="protein sequence ID" value="ORUFI04G02410.1"/>
    <property type="gene ID" value="ORUFI04G02410"/>
</dbReference>
<comment type="subcellular location">
    <subcellularLocation>
        <location evidence="1">Membrane</location>
    </subcellularLocation>
</comment>
<name>A0A0E0P532_ORYRU</name>
<dbReference type="SUPFAM" id="SSF103506">
    <property type="entry name" value="Mitochondrial carrier"/>
    <property type="match status" value="1"/>
</dbReference>
<evidence type="ECO:0000313" key="4">
    <source>
        <dbReference type="EnsemblPlants" id="ORUFI04G02410.1"/>
    </source>
</evidence>